<evidence type="ECO:0000313" key="2">
    <source>
        <dbReference type="Proteomes" id="UP000479000"/>
    </source>
</evidence>
<feature type="non-terminal residue" evidence="1">
    <location>
        <position position="53"/>
    </location>
</feature>
<organism evidence="1 2">
    <name type="scientific">Nesidiocoris tenuis</name>
    <dbReference type="NCBI Taxonomy" id="355587"/>
    <lineage>
        <taxon>Eukaryota</taxon>
        <taxon>Metazoa</taxon>
        <taxon>Ecdysozoa</taxon>
        <taxon>Arthropoda</taxon>
        <taxon>Hexapoda</taxon>
        <taxon>Insecta</taxon>
        <taxon>Pterygota</taxon>
        <taxon>Neoptera</taxon>
        <taxon>Paraneoptera</taxon>
        <taxon>Hemiptera</taxon>
        <taxon>Heteroptera</taxon>
        <taxon>Panheteroptera</taxon>
        <taxon>Cimicomorpha</taxon>
        <taxon>Miridae</taxon>
        <taxon>Dicyphina</taxon>
        <taxon>Nesidiocoris</taxon>
    </lineage>
</organism>
<keyword evidence="2" id="KW-1185">Reference proteome</keyword>
<accession>A0A6H5HVY0</accession>
<gene>
    <name evidence="1" type="ORF">NTEN_LOCUS24337</name>
</gene>
<name>A0A6H5HVY0_9HEMI</name>
<reference evidence="1 2" key="1">
    <citation type="submission" date="2020-02" db="EMBL/GenBank/DDBJ databases">
        <authorList>
            <person name="Ferguson B K."/>
        </authorList>
    </citation>
    <scope>NUCLEOTIDE SEQUENCE [LARGE SCALE GENOMIC DNA]</scope>
</reference>
<sequence>MEKSISPVKANDKPTRMLMKIGSLSNCRSNHLTMDCQKVNFFLVSSPPPMDAT</sequence>
<dbReference type="EMBL" id="CADCXU010035776">
    <property type="protein sequence ID" value="CAB0020792.1"/>
    <property type="molecule type" value="Genomic_DNA"/>
</dbReference>
<proteinExistence type="predicted"/>
<evidence type="ECO:0000313" key="1">
    <source>
        <dbReference type="EMBL" id="CAB0020792.1"/>
    </source>
</evidence>
<dbReference type="Proteomes" id="UP000479000">
    <property type="component" value="Unassembled WGS sequence"/>
</dbReference>
<protein>
    <submittedName>
        <fullName evidence="1">Uncharacterized protein</fullName>
    </submittedName>
</protein>
<dbReference type="AlphaFoldDB" id="A0A6H5HVY0"/>